<dbReference type="PRINTS" id="PR00463">
    <property type="entry name" value="EP450I"/>
</dbReference>
<dbReference type="SUPFAM" id="SSF53335">
    <property type="entry name" value="S-adenosyl-L-methionine-dependent methyltransferases"/>
    <property type="match status" value="1"/>
</dbReference>
<proteinExistence type="inferred from homology"/>
<evidence type="ECO:0000256" key="2">
    <source>
        <dbReference type="ARBA" id="ARBA00022723"/>
    </source>
</evidence>
<protein>
    <submittedName>
        <fullName evidence="7">Cytochrome p450</fullName>
    </submittedName>
</protein>
<dbReference type="Proteomes" id="UP000076584">
    <property type="component" value="Unassembled WGS sequence"/>
</dbReference>
<comment type="caution">
    <text evidence="7">The sequence shown here is derived from an EMBL/GenBank/DDBJ whole genome shotgun (WGS) entry which is preliminary data.</text>
</comment>
<keyword evidence="2 5" id="KW-0479">Metal-binding</keyword>
<dbReference type="CDD" id="cd02440">
    <property type="entry name" value="AdoMet_MTases"/>
    <property type="match status" value="1"/>
</dbReference>
<evidence type="ECO:0000256" key="6">
    <source>
        <dbReference type="SAM" id="MobiDB-lite"/>
    </source>
</evidence>
<evidence type="ECO:0000256" key="5">
    <source>
        <dbReference type="PIRSR" id="PIRSR602401-1"/>
    </source>
</evidence>
<dbReference type="EMBL" id="LFIW01002494">
    <property type="protein sequence ID" value="KZL69068.1"/>
    <property type="molecule type" value="Genomic_DNA"/>
</dbReference>
<keyword evidence="5" id="KW-0349">Heme</keyword>
<dbReference type="SUPFAM" id="SSF48264">
    <property type="entry name" value="Cytochrome P450"/>
    <property type="match status" value="1"/>
</dbReference>
<organism evidence="7 8">
    <name type="scientific">Colletotrichum incanum</name>
    <name type="common">Soybean anthracnose fungus</name>
    <dbReference type="NCBI Taxonomy" id="1573173"/>
    <lineage>
        <taxon>Eukaryota</taxon>
        <taxon>Fungi</taxon>
        <taxon>Dikarya</taxon>
        <taxon>Ascomycota</taxon>
        <taxon>Pezizomycotina</taxon>
        <taxon>Sordariomycetes</taxon>
        <taxon>Hypocreomycetidae</taxon>
        <taxon>Glomerellales</taxon>
        <taxon>Glomerellaceae</taxon>
        <taxon>Colletotrichum</taxon>
        <taxon>Colletotrichum spaethianum species complex</taxon>
    </lineage>
</organism>
<keyword evidence="3" id="KW-0560">Oxidoreductase</keyword>
<feature type="region of interest" description="Disordered" evidence="6">
    <location>
        <begin position="23"/>
        <end position="79"/>
    </location>
</feature>
<dbReference type="PANTHER" id="PTHR46300">
    <property type="entry name" value="P450, PUTATIVE (EUROFUNG)-RELATED-RELATED"/>
    <property type="match status" value="1"/>
</dbReference>
<evidence type="ECO:0000256" key="3">
    <source>
        <dbReference type="ARBA" id="ARBA00023002"/>
    </source>
</evidence>
<dbReference type="InterPro" id="IPR050364">
    <property type="entry name" value="Cytochrome_P450_fung"/>
</dbReference>
<dbReference type="Pfam" id="PF13489">
    <property type="entry name" value="Methyltransf_23"/>
    <property type="match status" value="1"/>
</dbReference>
<evidence type="ECO:0000313" key="7">
    <source>
        <dbReference type="EMBL" id="KZL69068.1"/>
    </source>
</evidence>
<dbReference type="PROSITE" id="PS00086">
    <property type="entry name" value="CYTOCHROME_P450"/>
    <property type="match status" value="1"/>
</dbReference>
<dbReference type="AlphaFoldDB" id="A0A166RCC7"/>
<accession>A0A166RCC7</accession>
<feature type="binding site" description="axial binding residue" evidence="5">
    <location>
        <position position="905"/>
    </location>
    <ligand>
        <name>heme</name>
        <dbReference type="ChEBI" id="CHEBI:30413"/>
    </ligand>
    <ligandPart>
        <name>Fe</name>
        <dbReference type="ChEBI" id="CHEBI:18248"/>
    </ligandPart>
</feature>
<dbReference type="GO" id="GO:0005506">
    <property type="term" value="F:iron ion binding"/>
    <property type="evidence" value="ECO:0007669"/>
    <property type="project" value="InterPro"/>
</dbReference>
<dbReference type="InterPro" id="IPR029063">
    <property type="entry name" value="SAM-dependent_MTases_sf"/>
</dbReference>
<keyword evidence="4 5" id="KW-0408">Iron</keyword>
<dbReference type="Gene3D" id="3.40.50.150">
    <property type="entry name" value="Vaccinia Virus protein VP39"/>
    <property type="match status" value="1"/>
</dbReference>
<dbReference type="GO" id="GO:0020037">
    <property type="term" value="F:heme binding"/>
    <property type="evidence" value="ECO:0007669"/>
    <property type="project" value="InterPro"/>
</dbReference>
<dbReference type="GO" id="GO:0004497">
    <property type="term" value="F:monooxygenase activity"/>
    <property type="evidence" value="ECO:0007669"/>
    <property type="project" value="InterPro"/>
</dbReference>
<dbReference type="InterPro" id="IPR002401">
    <property type="entry name" value="Cyt_P450_E_grp-I"/>
</dbReference>
<dbReference type="GO" id="GO:0016705">
    <property type="term" value="F:oxidoreductase activity, acting on paired donors, with incorporation or reduction of molecular oxygen"/>
    <property type="evidence" value="ECO:0007669"/>
    <property type="project" value="InterPro"/>
</dbReference>
<dbReference type="Pfam" id="PF00067">
    <property type="entry name" value="p450"/>
    <property type="match status" value="1"/>
</dbReference>
<feature type="non-terminal residue" evidence="7">
    <location>
        <position position="1"/>
    </location>
</feature>
<gene>
    <name evidence="7" type="ORF">CI238_03093</name>
</gene>
<dbReference type="InterPro" id="IPR017972">
    <property type="entry name" value="Cyt_P450_CS"/>
</dbReference>
<comment type="similarity">
    <text evidence="1">Belongs to the cytochrome P450 family.</text>
</comment>
<sequence>LLFSHHILRTISSILARIDTKMAEPTNDPQAPVSPAGPKTGSPARSKTTSPARSRTASPNAPVSPENGTGTNQIEVDDGDSLAETASTIEDRMSSYTASLSSSVVDYPTEHGRRYHAFRSGSYWGPNDESEMDRLDFNHMLMVKTIGDNLYLAPFEKEKIHRILDIGTGTGVWAMQMGEVFPNTEIIGNDLSAIQPSWVPPNVKFEIDDVESRWVNSEGYDFIFCRYMAGSLADWPKLIRRICRNTNPGGWVEFQDYDLEYRTDDGTLTDKNFTSQWVNKFFEACKLVNREANPGPKLETWVKDAGDFVNITHQKFKIPIGDWPKDPHYKECGLINLMQILDGLEAFTLRLFTRVLGWTKEEVFVLLSEVRRELKSRTFHAYVEFDAAGLNYPGLLRSSASGLLFRSSFPGKGLRIANNGFSNFPARLQKPGRANDASIINNQLQFVNVIAVNDEMASDLAPVLLVAAALVTVLFIVSRFRHDDSSRKPLKLPIIGDLHSSPLEKPLSNWDQWTKANGPVAASKLFGIVPMVVLNTSEAATELFGKRGAYYSNRPSSVSMEMITGAEPGKSKFTLMHDYDPNLKLHHRMLSPSLGAVAAPRYQPLMELESKQLLVDLLSATQALGKGDVVMESTEIHHLFERTQASVILGLHYGIRVPSASDPVFNRIIDVHKKVTYVAANPGLVDFIPPLRHLPALISPWRRAADKLFRSQSELYLFLLYQGMNSPGWNATKQARAVAAKHVEDESVPELDLAFTLATSVQGGMETAPRQMLWLLVAAHVNPDFVPRAHAVLDKFVGRKRLPRFTDRSKLSYIDAIMSEVMRWRPIAPGSIPRRADKEDTIHGTCIVKGATLFANTWAIGRDKEVFGEEVGELGAFVPERWLDVDGNVRTDLPLAVFGQGRRSCLGKRVAADNIFMVFASLLWAFDIVPVDEVDTMAMDVTGFMTMPSGFRFGIKPRGPWVEEVIQSNWKSVETDLSKVMGEWSDVDT</sequence>
<dbReference type="PANTHER" id="PTHR46300:SF9">
    <property type="entry name" value="P450, PUTATIVE-RELATED"/>
    <property type="match status" value="1"/>
</dbReference>
<name>A0A166RCC7_COLIC</name>
<dbReference type="InterPro" id="IPR001128">
    <property type="entry name" value="Cyt_P450"/>
</dbReference>
<reference evidence="7 8" key="1">
    <citation type="submission" date="2015-06" db="EMBL/GenBank/DDBJ databases">
        <title>Survival trade-offs in plant roots during colonization by closely related pathogenic and mutualistic fungi.</title>
        <authorList>
            <person name="Hacquard S."/>
            <person name="Kracher B."/>
            <person name="Hiruma K."/>
            <person name="Weinman A."/>
            <person name="Muench P."/>
            <person name="Garrido Oter R."/>
            <person name="Ver Loren van Themaat E."/>
            <person name="Dallerey J.-F."/>
            <person name="Damm U."/>
            <person name="Henrissat B."/>
            <person name="Lespinet O."/>
            <person name="Thon M."/>
            <person name="Kemen E."/>
            <person name="McHardy A.C."/>
            <person name="Schulze-Lefert P."/>
            <person name="O'Connell R.J."/>
        </authorList>
    </citation>
    <scope>NUCLEOTIDE SEQUENCE [LARGE SCALE GENOMIC DNA]</scope>
    <source>
        <strain evidence="7 8">MAFF 238704</strain>
    </source>
</reference>
<evidence type="ECO:0000313" key="8">
    <source>
        <dbReference type="Proteomes" id="UP000076584"/>
    </source>
</evidence>
<comment type="cofactor">
    <cofactor evidence="5">
        <name>heme</name>
        <dbReference type="ChEBI" id="CHEBI:30413"/>
    </cofactor>
</comment>
<evidence type="ECO:0000256" key="4">
    <source>
        <dbReference type="ARBA" id="ARBA00023004"/>
    </source>
</evidence>
<dbReference type="Gene3D" id="1.10.630.10">
    <property type="entry name" value="Cytochrome P450"/>
    <property type="match status" value="1"/>
</dbReference>
<evidence type="ECO:0000256" key="1">
    <source>
        <dbReference type="ARBA" id="ARBA00010617"/>
    </source>
</evidence>
<dbReference type="STRING" id="1573173.A0A166RCC7"/>
<keyword evidence="8" id="KW-1185">Reference proteome</keyword>
<feature type="compositionally biased region" description="Polar residues" evidence="6">
    <location>
        <begin position="43"/>
        <end position="74"/>
    </location>
</feature>
<dbReference type="InterPro" id="IPR036396">
    <property type="entry name" value="Cyt_P450_sf"/>
</dbReference>